<proteinExistence type="predicted"/>
<accession>A0A5J4YYA5</accession>
<dbReference type="Gene3D" id="3.90.226.10">
    <property type="entry name" value="2-enoyl-CoA Hydratase, Chain A, domain 1"/>
    <property type="match status" value="1"/>
</dbReference>
<dbReference type="OMA" id="EVFTMEY"/>
<organism evidence="5 6">
    <name type="scientific">Porphyridium purpureum</name>
    <name type="common">Red alga</name>
    <name type="synonym">Porphyridium cruentum</name>
    <dbReference type="NCBI Taxonomy" id="35688"/>
    <lineage>
        <taxon>Eukaryota</taxon>
        <taxon>Rhodophyta</taxon>
        <taxon>Bangiophyceae</taxon>
        <taxon>Porphyridiales</taxon>
        <taxon>Porphyridiaceae</taxon>
        <taxon>Porphyridium</taxon>
    </lineage>
</organism>
<dbReference type="SUPFAM" id="SSF52096">
    <property type="entry name" value="ClpP/crotonase"/>
    <property type="match status" value="1"/>
</dbReference>
<dbReference type="EMBL" id="VRMN01000002">
    <property type="protein sequence ID" value="KAA8496589.1"/>
    <property type="molecule type" value="Genomic_DNA"/>
</dbReference>
<dbReference type="OrthoDB" id="1737613at2759"/>
<dbReference type="EC" id="3.1.2.4" evidence="2"/>
<dbReference type="NCBIfam" id="NF004127">
    <property type="entry name" value="PRK05617.1"/>
    <property type="match status" value="1"/>
</dbReference>
<dbReference type="GO" id="GO:0003860">
    <property type="term" value="F:3-hydroxyisobutyryl-CoA hydrolase activity"/>
    <property type="evidence" value="ECO:0007669"/>
    <property type="project" value="UniProtKB-EC"/>
</dbReference>
<dbReference type="Pfam" id="PF16113">
    <property type="entry name" value="ECH_2"/>
    <property type="match status" value="1"/>
</dbReference>
<evidence type="ECO:0000256" key="2">
    <source>
        <dbReference type="ARBA" id="ARBA00011915"/>
    </source>
</evidence>
<reference evidence="6" key="1">
    <citation type="journal article" date="2019" name="Nat. Commun.">
        <title>Expansion of phycobilisome linker gene families in mesophilic red algae.</title>
        <authorList>
            <person name="Lee J."/>
            <person name="Kim D."/>
            <person name="Bhattacharya D."/>
            <person name="Yoon H.S."/>
        </authorList>
    </citation>
    <scope>NUCLEOTIDE SEQUENCE [LARGE SCALE GENOMIC DNA]</scope>
    <source>
        <strain evidence="6">CCMP 1328</strain>
    </source>
</reference>
<gene>
    <name evidence="5" type="ORF">FVE85_0318</name>
</gene>
<evidence type="ECO:0000256" key="3">
    <source>
        <dbReference type="ARBA" id="ARBA00022801"/>
    </source>
</evidence>
<sequence>MVWGLRQSAIRGWSLWQRKMATSFMPSSELLPVLQGKAPEILSAAVCGDGLSADPASPVLVFPAKPPDARKAKTCVIALNRPKQLNALTADMCTTMRSIVKDRIVPYASTTDKDVFDCAVLVGSGDKSFCAGGDVKHVCIEAFVNGRPKAATGFFEAEYAMNFDLSALPAGKTIVSLLDGIVMGGGAGISMHGKFRVATERSMFAMPECGIGFMPDVGATFVLPRIPHRFGYYLGLSGERIDGSAMLSCGVATHFVESRRLGDLCEALLSLPSDSGETEGVSEALIEETLSSFEPSTAKEIRKHANAPENSEQGCAHLRGRAWIPTVFAPEHRNMASIFAALERAAESSESAQATLNKMRNLNSPRSMQITLEALARGASMPNLQSCLAMETLLAQRACQPDSFDFYEGVRAALIDKDKSPQWRPELSERALHDLFMPIMPTSHL</sequence>
<keyword evidence="6" id="KW-1185">Reference proteome</keyword>
<dbReference type="AlphaFoldDB" id="A0A5J4YYA5"/>
<name>A0A5J4YYA5_PORPP</name>
<dbReference type="Proteomes" id="UP000324585">
    <property type="component" value="Unassembled WGS sequence"/>
</dbReference>
<dbReference type="PANTHER" id="PTHR43176">
    <property type="entry name" value="3-HYDROXYISOBUTYRYL-COA HYDROLASE-RELATED"/>
    <property type="match status" value="1"/>
</dbReference>
<comment type="catalytic activity">
    <reaction evidence="1">
        <text>3-hydroxy-2-methylpropanoyl-CoA + H2O = 3-hydroxy-2-methylpropanoate + CoA + H(+)</text>
        <dbReference type="Rhea" id="RHEA:20888"/>
        <dbReference type="ChEBI" id="CHEBI:11805"/>
        <dbReference type="ChEBI" id="CHEBI:15377"/>
        <dbReference type="ChEBI" id="CHEBI:15378"/>
        <dbReference type="ChEBI" id="CHEBI:57287"/>
        <dbReference type="ChEBI" id="CHEBI:57340"/>
        <dbReference type="EC" id="3.1.2.4"/>
    </reaction>
</comment>
<dbReference type="InterPro" id="IPR032259">
    <property type="entry name" value="HIBYL-CoA-H"/>
</dbReference>
<evidence type="ECO:0000313" key="5">
    <source>
        <dbReference type="EMBL" id="KAA8496589.1"/>
    </source>
</evidence>
<evidence type="ECO:0000256" key="1">
    <source>
        <dbReference type="ARBA" id="ARBA00001709"/>
    </source>
</evidence>
<protein>
    <recommendedName>
        <fullName evidence="2">3-hydroxyisobutyryl-CoA hydrolase</fullName>
        <ecNumber evidence="2">3.1.2.4</ecNumber>
    </recommendedName>
</protein>
<dbReference type="InterPro" id="IPR045004">
    <property type="entry name" value="ECH_dom"/>
</dbReference>
<dbReference type="GO" id="GO:0006574">
    <property type="term" value="P:L-valine catabolic process"/>
    <property type="evidence" value="ECO:0007669"/>
    <property type="project" value="TreeGrafter"/>
</dbReference>
<dbReference type="CDD" id="cd06558">
    <property type="entry name" value="crotonase-like"/>
    <property type="match status" value="1"/>
</dbReference>
<evidence type="ECO:0000259" key="4">
    <source>
        <dbReference type="Pfam" id="PF16113"/>
    </source>
</evidence>
<evidence type="ECO:0000313" key="6">
    <source>
        <dbReference type="Proteomes" id="UP000324585"/>
    </source>
</evidence>
<comment type="caution">
    <text evidence="5">The sequence shown here is derived from an EMBL/GenBank/DDBJ whole genome shotgun (WGS) entry which is preliminary data.</text>
</comment>
<keyword evidence="3 5" id="KW-0378">Hydrolase</keyword>
<feature type="domain" description="Enoyl-CoA hydratase/isomerase" evidence="4">
    <location>
        <begin position="75"/>
        <end position="427"/>
    </location>
</feature>
<dbReference type="PANTHER" id="PTHR43176:SF3">
    <property type="entry name" value="3-HYDROXYISOBUTYRYL-COA HYDROLASE, MITOCHONDRIAL"/>
    <property type="match status" value="1"/>
</dbReference>
<dbReference type="InterPro" id="IPR029045">
    <property type="entry name" value="ClpP/crotonase-like_dom_sf"/>
</dbReference>